<feature type="transmembrane region" description="Helical" evidence="1">
    <location>
        <begin position="31"/>
        <end position="51"/>
    </location>
</feature>
<keyword evidence="1" id="KW-0472">Membrane</keyword>
<reference evidence="2 3" key="1">
    <citation type="submission" date="2017-04" db="EMBL/GenBank/DDBJ databases">
        <title>Unexpected and diverse lifestyles within the genus Limnohabitans.</title>
        <authorList>
            <person name="Kasalicky V."/>
            <person name="Mehrshad M."/>
            <person name="Andrei S.-A."/>
            <person name="Salcher M."/>
            <person name="Kratochvilova H."/>
            <person name="Simek K."/>
            <person name="Ghai R."/>
        </authorList>
    </citation>
    <scope>NUCLEOTIDE SEQUENCE [LARGE SCALE GENOMIC DNA]</scope>
    <source>
        <strain evidence="2 3">II-B4</strain>
    </source>
</reference>
<feature type="transmembrane region" description="Helical" evidence="1">
    <location>
        <begin position="57"/>
        <end position="76"/>
    </location>
</feature>
<evidence type="ECO:0000256" key="1">
    <source>
        <dbReference type="SAM" id="Phobius"/>
    </source>
</evidence>
<evidence type="ECO:0000313" key="3">
    <source>
        <dbReference type="Proteomes" id="UP000250790"/>
    </source>
</evidence>
<keyword evidence="1" id="KW-1133">Transmembrane helix</keyword>
<dbReference type="Pfam" id="PF10003">
    <property type="entry name" value="DUF2244"/>
    <property type="match status" value="1"/>
</dbReference>
<gene>
    <name evidence="2" type="ORF">B9Z37_09005</name>
</gene>
<dbReference type="RefSeq" id="WP_108312687.1">
    <property type="nucleotide sequence ID" value="NZ_NESN01000003.1"/>
</dbReference>
<comment type="caution">
    <text evidence="2">The sequence shown here is derived from an EMBL/GenBank/DDBJ whole genome shotgun (WGS) entry which is preliminary data.</text>
</comment>
<dbReference type="AlphaFoldDB" id="A0A315E5N9"/>
<sequence length="158" mass="17567">MSNPTYQFAQESGPAIHWRLRRNCSVTPAQLGWLYLSLCALSLGIGVFFWLQGATLVLAFAGLEITLVGVAFLAYARHAADGEWISLQGASLVVECESAGRRERAEFARQWVRVEPKSGDHSLIELSGQGRSIEVGRFVRPELRQVLAREIRRALRTA</sequence>
<dbReference type="InterPro" id="IPR016990">
    <property type="entry name" value="UCP032162_TM"/>
</dbReference>
<keyword evidence="3" id="KW-1185">Reference proteome</keyword>
<dbReference type="PIRSF" id="PIRSF032162">
    <property type="entry name" value="UCP032162_imp"/>
    <property type="match status" value="1"/>
</dbReference>
<dbReference type="OrthoDB" id="9091577at2"/>
<evidence type="ECO:0008006" key="4">
    <source>
        <dbReference type="Google" id="ProtNLM"/>
    </source>
</evidence>
<dbReference type="InterPro" id="IPR019253">
    <property type="entry name" value="DUF2244_TM"/>
</dbReference>
<protein>
    <recommendedName>
        <fullName evidence="4">DUF2244 domain-containing protein</fullName>
    </recommendedName>
</protein>
<name>A0A315E5N9_9BURK</name>
<keyword evidence="1" id="KW-0812">Transmembrane</keyword>
<proteinExistence type="predicted"/>
<dbReference type="EMBL" id="NESN01000003">
    <property type="protein sequence ID" value="PUE53210.1"/>
    <property type="molecule type" value="Genomic_DNA"/>
</dbReference>
<accession>A0A315E5N9</accession>
<evidence type="ECO:0000313" key="2">
    <source>
        <dbReference type="EMBL" id="PUE53210.1"/>
    </source>
</evidence>
<dbReference type="Proteomes" id="UP000250790">
    <property type="component" value="Unassembled WGS sequence"/>
</dbReference>
<organism evidence="2 3">
    <name type="scientific">Limnohabitans parvus II-B4</name>
    <dbReference type="NCBI Taxonomy" id="1293052"/>
    <lineage>
        <taxon>Bacteria</taxon>
        <taxon>Pseudomonadati</taxon>
        <taxon>Pseudomonadota</taxon>
        <taxon>Betaproteobacteria</taxon>
        <taxon>Burkholderiales</taxon>
        <taxon>Comamonadaceae</taxon>
        <taxon>Limnohabitans</taxon>
    </lineage>
</organism>